<proteinExistence type="predicted"/>
<dbReference type="SUPFAM" id="SSF88946">
    <property type="entry name" value="Sigma2 domain of RNA polymerase sigma factors"/>
    <property type="match status" value="1"/>
</dbReference>
<dbReference type="Proteomes" id="UP000645555">
    <property type="component" value="Unassembled WGS sequence"/>
</dbReference>
<feature type="region of interest" description="Disordered" evidence="1">
    <location>
        <begin position="73"/>
        <end position="94"/>
    </location>
</feature>
<comment type="caution">
    <text evidence="3">The sequence shown here is derived from an EMBL/GenBank/DDBJ whole genome shotgun (WGS) entry which is preliminary data.</text>
</comment>
<dbReference type="Pfam" id="PF04542">
    <property type="entry name" value="Sigma70_r2"/>
    <property type="match status" value="1"/>
</dbReference>
<name>A0A918NUP6_9ACTN</name>
<dbReference type="InterPro" id="IPR052704">
    <property type="entry name" value="ECF_Sigma-70_Domain"/>
</dbReference>
<dbReference type="InterPro" id="IPR007627">
    <property type="entry name" value="RNA_pol_sigma70_r2"/>
</dbReference>
<dbReference type="Gene3D" id="1.10.10.10">
    <property type="entry name" value="Winged helix-like DNA-binding domain superfamily/Winged helix DNA-binding domain"/>
    <property type="match status" value="1"/>
</dbReference>
<evidence type="ECO:0000313" key="3">
    <source>
        <dbReference type="EMBL" id="GGX97374.1"/>
    </source>
</evidence>
<evidence type="ECO:0000259" key="2">
    <source>
        <dbReference type="Pfam" id="PF04542"/>
    </source>
</evidence>
<feature type="domain" description="RNA polymerase sigma-70 region 2" evidence="2">
    <location>
        <begin position="7"/>
        <end position="69"/>
    </location>
</feature>
<sequence>MGRAEEFEELRPLLLSLAHRILGSARGAQDAVQETWLRWQTCAPRPGQSRAFLAAAVTRIAAEALRTARIQRGDPVGPWLPEPLPGDPHRDPEEPAELAESLVTATLLALERLSPLERAVLVLREVFGCALPQVTSAVGCSEAAGRQLAAAVRLASDGGGTTLPWPARITGAATVARVLTAIIPPLVRIGVTVEQNHAVDRPEVILRDRNGRVLHALALGILDGRIHTVHLTAAPARTTSWTPPRPPRHDSPHFDDPPGHDDD</sequence>
<dbReference type="PANTHER" id="PTHR30173:SF36">
    <property type="entry name" value="ECF RNA POLYMERASE SIGMA FACTOR SIGJ"/>
    <property type="match status" value="1"/>
</dbReference>
<organism evidence="3 4">
    <name type="scientific">Streptomyces fructofermentans</name>
    <dbReference type="NCBI Taxonomy" id="152141"/>
    <lineage>
        <taxon>Bacteria</taxon>
        <taxon>Bacillati</taxon>
        <taxon>Actinomycetota</taxon>
        <taxon>Actinomycetes</taxon>
        <taxon>Kitasatosporales</taxon>
        <taxon>Streptomycetaceae</taxon>
        <taxon>Streptomyces</taxon>
    </lineage>
</organism>
<dbReference type="SUPFAM" id="SSF88659">
    <property type="entry name" value="Sigma3 and sigma4 domains of RNA polymerase sigma factors"/>
    <property type="match status" value="1"/>
</dbReference>
<dbReference type="InterPro" id="IPR036388">
    <property type="entry name" value="WH-like_DNA-bd_sf"/>
</dbReference>
<dbReference type="InterPro" id="IPR013324">
    <property type="entry name" value="RNA_pol_sigma_r3/r4-like"/>
</dbReference>
<reference evidence="3" key="1">
    <citation type="journal article" date="2014" name="Int. J. Syst. Evol. Microbiol.">
        <title>Complete genome sequence of Corynebacterium casei LMG S-19264T (=DSM 44701T), isolated from a smear-ripened cheese.</title>
        <authorList>
            <consortium name="US DOE Joint Genome Institute (JGI-PGF)"/>
            <person name="Walter F."/>
            <person name="Albersmeier A."/>
            <person name="Kalinowski J."/>
            <person name="Ruckert C."/>
        </authorList>
    </citation>
    <scope>NUCLEOTIDE SEQUENCE</scope>
    <source>
        <strain evidence="3">JCM 4956</strain>
    </source>
</reference>
<dbReference type="GO" id="GO:0006352">
    <property type="term" value="P:DNA-templated transcription initiation"/>
    <property type="evidence" value="ECO:0007669"/>
    <property type="project" value="InterPro"/>
</dbReference>
<accession>A0A918NUP6</accession>
<feature type="compositionally biased region" description="Basic and acidic residues" evidence="1">
    <location>
        <begin position="247"/>
        <end position="263"/>
    </location>
</feature>
<dbReference type="AlphaFoldDB" id="A0A918NUP6"/>
<reference evidence="3" key="2">
    <citation type="submission" date="2020-09" db="EMBL/GenBank/DDBJ databases">
        <authorList>
            <person name="Sun Q."/>
            <person name="Ohkuma M."/>
        </authorList>
    </citation>
    <scope>NUCLEOTIDE SEQUENCE</scope>
    <source>
        <strain evidence="3">JCM 4956</strain>
    </source>
</reference>
<dbReference type="GO" id="GO:0016987">
    <property type="term" value="F:sigma factor activity"/>
    <property type="evidence" value="ECO:0007669"/>
    <property type="project" value="TreeGrafter"/>
</dbReference>
<protein>
    <recommendedName>
        <fullName evidence="2">RNA polymerase sigma-70 region 2 domain-containing protein</fullName>
    </recommendedName>
</protein>
<dbReference type="EMBL" id="BMWD01000049">
    <property type="protein sequence ID" value="GGX97374.1"/>
    <property type="molecule type" value="Genomic_DNA"/>
</dbReference>
<feature type="region of interest" description="Disordered" evidence="1">
    <location>
        <begin position="237"/>
        <end position="263"/>
    </location>
</feature>
<dbReference type="Gene3D" id="1.10.1740.10">
    <property type="match status" value="1"/>
</dbReference>
<dbReference type="InterPro" id="IPR013325">
    <property type="entry name" value="RNA_pol_sigma_r2"/>
</dbReference>
<evidence type="ECO:0000256" key="1">
    <source>
        <dbReference type="SAM" id="MobiDB-lite"/>
    </source>
</evidence>
<dbReference type="PANTHER" id="PTHR30173">
    <property type="entry name" value="SIGMA 19 FACTOR"/>
    <property type="match status" value="1"/>
</dbReference>
<keyword evidence="4" id="KW-1185">Reference proteome</keyword>
<gene>
    <name evidence="3" type="ORF">GCM10010515_74710</name>
</gene>
<evidence type="ECO:0000313" key="4">
    <source>
        <dbReference type="Proteomes" id="UP000645555"/>
    </source>
</evidence>